<keyword evidence="2" id="KW-1185">Reference proteome</keyword>
<name>A0A3M7SZ69_BRAPC</name>
<protein>
    <submittedName>
        <fullName evidence="1">Uncharacterized protein</fullName>
    </submittedName>
</protein>
<proteinExistence type="predicted"/>
<dbReference type="EMBL" id="REGN01000561">
    <property type="protein sequence ID" value="RNA41074.1"/>
    <property type="molecule type" value="Genomic_DNA"/>
</dbReference>
<accession>A0A3M7SZ69</accession>
<sequence length="134" mass="15946">MVLILFYNINVNKTRREKSNDILITNNELTKSRISLNYFHYSIQHMFKICYDKKIRGNWVTIFEVFEQNEFVVVQLNDFVSVYVLRLLIYLLVFWSKMQIIFPNGKYPINSDQRLNGITKIATSISAKARDIKK</sequence>
<evidence type="ECO:0000313" key="1">
    <source>
        <dbReference type="EMBL" id="RNA41074.1"/>
    </source>
</evidence>
<reference evidence="1 2" key="1">
    <citation type="journal article" date="2018" name="Sci. Rep.">
        <title>Genomic signatures of local adaptation to the degree of environmental predictability in rotifers.</title>
        <authorList>
            <person name="Franch-Gras L."/>
            <person name="Hahn C."/>
            <person name="Garcia-Roger E.M."/>
            <person name="Carmona M.J."/>
            <person name="Serra M."/>
            <person name="Gomez A."/>
        </authorList>
    </citation>
    <scope>NUCLEOTIDE SEQUENCE [LARGE SCALE GENOMIC DNA]</scope>
    <source>
        <strain evidence="1">HYR1</strain>
    </source>
</reference>
<dbReference type="Proteomes" id="UP000276133">
    <property type="component" value="Unassembled WGS sequence"/>
</dbReference>
<evidence type="ECO:0000313" key="2">
    <source>
        <dbReference type="Proteomes" id="UP000276133"/>
    </source>
</evidence>
<gene>
    <name evidence="1" type="ORF">BpHYR1_035075</name>
</gene>
<organism evidence="1 2">
    <name type="scientific">Brachionus plicatilis</name>
    <name type="common">Marine rotifer</name>
    <name type="synonym">Brachionus muelleri</name>
    <dbReference type="NCBI Taxonomy" id="10195"/>
    <lineage>
        <taxon>Eukaryota</taxon>
        <taxon>Metazoa</taxon>
        <taxon>Spiralia</taxon>
        <taxon>Gnathifera</taxon>
        <taxon>Rotifera</taxon>
        <taxon>Eurotatoria</taxon>
        <taxon>Monogononta</taxon>
        <taxon>Pseudotrocha</taxon>
        <taxon>Ploima</taxon>
        <taxon>Brachionidae</taxon>
        <taxon>Brachionus</taxon>
    </lineage>
</organism>
<comment type="caution">
    <text evidence="1">The sequence shown here is derived from an EMBL/GenBank/DDBJ whole genome shotgun (WGS) entry which is preliminary data.</text>
</comment>
<dbReference type="AlphaFoldDB" id="A0A3M7SZ69"/>